<proteinExistence type="predicted"/>
<accession>A0AA49JGK9</accession>
<dbReference type="AlphaFoldDB" id="A0AA49JGK9"/>
<gene>
    <name evidence="2" type="ORF">K4G66_30515</name>
</gene>
<feature type="transmembrane region" description="Helical" evidence="1">
    <location>
        <begin position="7"/>
        <end position="28"/>
    </location>
</feature>
<name>A0AA49JGK9_9BACT</name>
<protein>
    <submittedName>
        <fullName evidence="2">Uncharacterized protein</fullName>
    </submittedName>
</protein>
<reference evidence="2" key="2">
    <citation type="journal article" date="2024" name="Antonie Van Leeuwenhoek">
        <title>Roseihalotalea indica gen. nov., sp. nov., a halophilic Bacteroidetes from mesopelagic Southwest Indian Ocean with higher carbohydrate metabolic potential.</title>
        <authorList>
            <person name="Chen B."/>
            <person name="Zhang M."/>
            <person name="Lin D."/>
            <person name="Ye J."/>
            <person name="Tang K."/>
        </authorList>
    </citation>
    <scope>NUCLEOTIDE SEQUENCE</scope>
    <source>
        <strain evidence="2">TK19036</strain>
    </source>
</reference>
<keyword evidence="1" id="KW-1133">Transmembrane helix</keyword>
<organism evidence="2">
    <name type="scientific">Roseihalotalea indica</name>
    <dbReference type="NCBI Taxonomy" id="2867963"/>
    <lineage>
        <taxon>Bacteria</taxon>
        <taxon>Pseudomonadati</taxon>
        <taxon>Bacteroidota</taxon>
        <taxon>Cytophagia</taxon>
        <taxon>Cytophagales</taxon>
        <taxon>Catalimonadaceae</taxon>
        <taxon>Roseihalotalea</taxon>
    </lineage>
</organism>
<sequence length="118" mass="13679">MKRKIRYNFSFHTLLLHSVAVLMVFLFLKDIIQAPLFWLADEEISYELFENIAAEETSDDSESEKKEKKEGTEEFIISGNTVLIPVSETSRFPSFSYHQTFQSRVSEMITPPPQLLSL</sequence>
<evidence type="ECO:0000313" key="2">
    <source>
        <dbReference type="EMBL" id="WKN36700.1"/>
    </source>
</evidence>
<reference evidence="2" key="1">
    <citation type="journal article" date="2023" name="Comput. Struct. Biotechnol. J.">
        <title>Discovery of a novel marine Bacteroidetes with a rich repertoire of carbohydrate-active enzymes.</title>
        <authorList>
            <person name="Chen B."/>
            <person name="Liu G."/>
            <person name="Chen Q."/>
            <person name="Wang H."/>
            <person name="Liu L."/>
            <person name="Tang K."/>
        </authorList>
    </citation>
    <scope>NUCLEOTIDE SEQUENCE</scope>
    <source>
        <strain evidence="2">TK19036</strain>
    </source>
</reference>
<keyword evidence="1" id="KW-0472">Membrane</keyword>
<keyword evidence="1" id="KW-0812">Transmembrane</keyword>
<evidence type="ECO:0000256" key="1">
    <source>
        <dbReference type="SAM" id="Phobius"/>
    </source>
</evidence>
<dbReference type="EMBL" id="CP120682">
    <property type="protein sequence ID" value="WKN36700.1"/>
    <property type="molecule type" value="Genomic_DNA"/>
</dbReference>